<dbReference type="Proteomes" id="UP000221438">
    <property type="component" value="Unassembled WGS sequence"/>
</dbReference>
<evidence type="ECO:0000313" key="3">
    <source>
        <dbReference type="EMBL" id="PGQ10516.1"/>
    </source>
</evidence>
<feature type="region of interest" description="Disordered" evidence="1">
    <location>
        <begin position="23"/>
        <end position="62"/>
    </location>
</feature>
<feature type="chain" id="PRO_5038480392" description="Lipoprotein" evidence="2">
    <location>
        <begin position="20"/>
        <end position="151"/>
    </location>
</feature>
<feature type="signal peptide" evidence="2">
    <location>
        <begin position="1"/>
        <end position="19"/>
    </location>
</feature>
<dbReference type="RefSeq" id="WP_097830542.1">
    <property type="nucleotide sequence ID" value="NZ_NTUE01000041.1"/>
</dbReference>
<evidence type="ECO:0008006" key="5">
    <source>
        <dbReference type="Google" id="ProtNLM"/>
    </source>
</evidence>
<sequence length="151" mass="16550">MKKYFVVGVLMLSLLVGCAQDNTSMGKETPKKSEQVEKKGKSTDKKVDEAKNVKNSEESVKPKPELQTFNTCDSNGKYCDRGMLNIGSFNALSVGMTAEEVTGKLQKNAESSSWATVDGKEAVRYEYSASITSVTVNYIDGETVLCDSFYI</sequence>
<comment type="caution">
    <text evidence="3">The sequence shown here is derived from an EMBL/GenBank/DDBJ whole genome shotgun (WGS) entry which is preliminary data.</text>
</comment>
<feature type="compositionally biased region" description="Basic and acidic residues" evidence="1">
    <location>
        <begin position="28"/>
        <end position="62"/>
    </location>
</feature>
<evidence type="ECO:0000313" key="4">
    <source>
        <dbReference type="Proteomes" id="UP000221438"/>
    </source>
</evidence>
<dbReference type="EMBL" id="NUJQ01000006">
    <property type="protein sequence ID" value="PGQ10516.1"/>
    <property type="molecule type" value="Genomic_DNA"/>
</dbReference>
<proteinExistence type="predicted"/>
<evidence type="ECO:0000256" key="1">
    <source>
        <dbReference type="SAM" id="MobiDB-lite"/>
    </source>
</evidence>
<reference evidence="3 4" key="1">
    <citation type="submission" date="2017-09" db="EMBL/GenBank/DDBJ databases">
        <title>Large-scale bioinformatics analysis of Bacillus genomes uncovers conserved roles of natural products in bacterial physiology.</title>
        <authorList>
            <consortium name="Agbiome Team Llc"/>
            <person name="Bleich R.M."/>
            <person name="Grubbs K.J."/>
            <person name="Santa Maria K.C."/>
            <person name="Allen S.E."/>
            <person name="Farag S."/>
            <person name="Shank E.A."/>
            <person name="Bowers A."/>
        </authorList>
    </citation>
    <scope>NUCLEOTIDE SEQUENCE [LARGE SCALE GENOMIC DNA]</scope>
    <source>
        <strain evidence="3 4">AFS046104</strain>
    </source>
</reference>
<gene>
    <name evidence="3" type="ORF">COA08_10165</name>
</gene>
<protein>
    <recommendedName>
        <fullName evidence="5">Lipoprotein</fullName>
    </recommendedName>
</protein>
<evidence type="ECO:0000256" key="2">
    <source>
        <dbReference type="SAM" id="SignalP"/>
    </source>
</evidence>
<keyword evidence="2" id="KW-0732">Signal</keyword>
<accession>A0A2B1DX69</accession>
<organism evidence="3 4">
    <name type="scientific">Bacillus cereus</name>
    <dbReference type="NCBI Taxonomy" id="1396"/>
    <lineage>
        <taxon>Bacteria</taxon>
        <taxon>Bacillati</taxon>
        <taxon>Bacillota</taxon>
        <taxon>Bacilli</taxon>
        <taxon>Bacillales</taxon>
        <taxon>Bacillaceae</taxon>
        <taxon>Bacillus</taxon>
        <taxon>Bacillus cereus group</taxon>
    </lineage>
</organism>
<dbReference type="AlphaFoldDB" id="A0A2B1DX69"/>
<dbReference type="PROSITE" id="PS51257">
    <property type="entry name" value="PROKAR_LIPOPROTEIN"/>
    <property type="match status" value="1"/>
</dbReference>
<name>A0A2B1DX69_BACCE</name>